<feature type="domain" description="DNA helicase Pif1-like DEAD-box helicase" evidence="3">
    <location>
        <begin position="181"/>
        <end position="374"/>
    </location>
</feature>
<dbReference type="Pfam" id="PF05970">
    <property type="entry name" value="PIF1"/>
    <property type="match status" value="1"/>
</dbReference>
<feature type="compositionally biased region" description="Polar residues" evidence="2">
    <location>
        <begin position="141"/>
        <end position="152"/>
    </location>
</feature>
<evidence type="ECO:0000259" key="4">
    <source>
        <dbReference type="Pfam" id="PF21530"/>
    </source>
</evidence>
<dbReference type="EMBL" id="JBIMZQ010000019">
    <property type="protein sequence ID" value="KAL3665743.1"/>
    <property type="molecule type" value="Genomic_DNA"/>
</dbReference>
<evidence type="ECO:0000256" key="1">
    <source>
        <dbReference type="RuleBase" id="RU363044"/>
    </source>
</evidence>
<dbReference type="SUPFAM" id="SSF52540">
    <property type="entry name" value="P-loop containing nucleoside triphosphate hydrolases"/>
    <property type="match status" value="2"/>
</dbReference>
<dbReference type="GO" id="GO:0043139">
    <property type="term" value="F:5'-3' DNA helicase activity"/>
    <property type="evidence" value="ECO:0007669"/>
    <property type="project" value="UniProtKB-EC"/>
</dbReference>
<keyword evidence="1" id="KW-0227">DNA damage</keyword>
<reference evidence="5 6" key="1">
    <citation type="submission" date="2024-09" db="EMBL/GenBank/DDBJ databases">
        <title>Genome sequencing and assembly of Phytophthora oleae, isolate VK10A, causative agent of rot of olive drupes.</title>
        <authorList>
            <person name="Conti Taguali S."/>
            <person name="Riolo M."/>
            <person name="La Spada F."/>
            <person name="Cacciola S.O."/>
            <person name="Dionisio G."/>
        </authorList>
    </citation>
    <scope>NUCLEOTIDE SEQUENCE [LARGE SCALE GENOMIC DNA]</scope>
    <source>
        <strain evidence="5 6">VK10A</strain>
    </source>
</reference>
<evidence type="ECO:0000256" key="2">
    <source>
        <dbReference type="SAM" id="MobiDB-lite"/>
    </source>
</evidence>
<dbReference type="InterPro" id="IPR027417">
    <property type="entry name" value="P-loop_NTPase"/>
</dbReference>
<sequence>MSVRCTVELQQADGPTGRNISTMLYPRAMLIRRRGGLEVMCDDPPLHKAIKIQAQKYEIYSSYAAMGKMALIRRERTRITQYNLREGDPEEMVALRDFCIRSGGISKSRIVVAAHVARRPMQVAPLTPVIDRRAGIKRSRSPLTDLTNSLQSPGPDERGARRRKTTHHATSPIRSSHRNSKLTAEQERVLELVAQGKNVFFTGSAGTGKSFLLQHLLKSGCGHAMGRVYATATTGIAAYNIGGMTLHHFAGIDPRAHTSRQELLKQISRKKDAITRWKTARVLVIDEVSMLDGCLFDDLEAVARQIRRSTAFFGGIQLVISGDFFQLPPVGRRVRSQGTGSAPAPSLLCFESSAWVRGITETVVLKEIFRQRDDDFVRILNAFRVGRPTAAMIDKLNERYKPSASSDSDDAIHIFSHNDDVLRTNTRALDELGSKKFNYLSADRGKTEFLSACPASAKLSLKMNARVLLIKTLNAARGLVNGSRGIVEGFTPQSNLPIVRFSNGVTEVVRQEEFSVSVADVVLASRRQLPLALAWAISIHKSQGLSFDAAVLDLSRVFEFGQAYVALSRVRSLEGLRLKARIRDRTGGRLLADTRVVEFYETISSC</sequence>
<dbReference type="GO" id="GO:0006281">
    <property type="term" value="P:DNA repair"/>
    <property type="evidence" value="ECO:0007669"/>
    <property type="project" value="UniProtKB-KW"/>
</dbReference>
<dbReference type="GO" id="GO:0016787">
    <property type="term" value="F:hydrolase activity"/>
    <property type="evidence" value="ECO:0007669"/>
    <property type="project" value="UniProtKB-KW"/>
</dbReference>
<comment type="cofactor">
    <cofactor evidence="1">
        <name>Mg(2+)</name>
        <dbReference type="ChEBI" id="CHEBI:18420"/>
    </cofactor>
</comment>
<dbReference type="InterPro" id="IPR051055">
    <property type="entry name" value="PIF1_helicase"/>
</dbReference>
<feature type="region of interest" description="Disordered" evidence="2">
    <location>
        <begin position="137"/>
        <end position="182"/>
    </location>
</feature>
<organism evidence="5 6">
    <name type="scientific">Phytophthora oleae</name>
    <dbReference type="NCBI Taxonomy" id="2107226"/>
    <lineage>
        <taxon>Eukaryota</taxon>
        <taxon>Sar</taxon>
        <taxon>Stramenopiles</taxon>
        <taxon>Oomycota</taxon>
        <taxon>Peronosporomycetes</taxon>
        <taxon>Peronosporales</taxon>
        <taxon>Peronosporaceae</taxon>
        <taxon>Phytophthora</taxon>
    </lineage>
</organism>
<dbReference type="GO" id="GO:0006310">
    <property type="term" value="P:DNA recombination"/>
    <property type="evidence" value="ECO:0007669"/>
    <property type="project" value="UniProtKB-KW"/>
</dbReference>
<comment type="catalytic activity">
    <reaction evidence="1">
        <text>ATP + H2O = ADP + phosphate + H(+)</text>
        <dbReference type="Rhea" id="RHEA:13065"/>
        <dbReference type="ChEBI" id="CHEBI:15377"/>
        <dbReference type="ChEBI" id="CHEBI:15378"/>
        <dbReference type="ChEBI" id="CHEBI:30616"/>
        <dbReference type="ChEBI" id="CHEBI:43474"/>
        <dbReference type="ChEBI" id="CHEBI:456216"/>
        <dbReference type="EC" id="5.6.2.3"/>
    </reaction>
</comment>
<dbReference type="PANTHER" id="PTHR47642">
    <property type="entry name" value="ATP-DEPENDENT DNA HELICASE"/>
    <property type="match status" value="1"/>
</dbReference>
<feature type="domain" description="DNA helicase Pif1-like 2B" evidence="4">
    <location>
        <begin position="452"/>
        <end position="490"/>
    </location>
</feature>
<name>A0ABD3FG61_9STRA</name>
<keyword evidence="6" id="KW-1185">Reference proteome</keyword>
<evidence type="ECO:0000259" key="3">
    <source>
        <dbReference type="Pfam" id="PF05970"/>
    </source>
</evidence>
<evidence type="ECO:0000313" key="5">
    <source>
        <dbReference type="EMBL" id="KAL3665743.1"/>
    </source>
</evidence>
<keyword evidence="1" id="KW-0547">Nucleotide-binding</keyword>
<keyword evidence="1" id="KW-0067">ATP-binding</keyword>
<protein>
    <recommendedName>
        <fullName evidence="1">ATP-dependent DNA helicase</fullName>
        <ecNumber evidence="1">5.6.2.3</ecNumber>
    </recommendedName>
</protein>
<comment type="similarity">
    <text evidence="1">Belongs to the helicase family.</text>
</comment>
<gene>
    <name evidence="5" type="ORF">V7S43_019058</name>
</gene>
<keyword evidence="1" id="KW-0378">Hydrolase</keyword>
<comment type="caution">
    <text evidence="5">The sequence shown here is derived from an EMBL/GenBank/DDBJ whole genome shotgun (WGS) entry which is preliminary data.</text>
</comment>
<dbReference type="CDD" id="cd18809">
    <property type="entry name" value="SF1_C_RecD"/>
    <property type="match status" value="1"/>
</dbReference>
<dbReference type="GO" id="GO:0005524">
    <property type="term" value="F:ATP binding"/>
    <property type="evidence" value="ECO:0007669"/>
    <property type="project" value="UniProtKB-KW"/>
</dbReference>
<evidence type="ECO:0000313" key="6">
    <source>
        <dbReference type="Proteomes" id="UP001632037"/>
    </source>
</evidence>
<keyword evidence="1" id="KW-0347">Helicase</keyword>
<dbReference type="EC" id="5.6.2.3" evidence="1"/>
<dbReference type="InterPro" id="IPR010285">
    <property type="entry name" value="DNA_helicase_pif1-like_DEAD"/>
</dbReference>
<keyword evidence="1" id="KW-0233">DNA recombination</keyword>
<accession>A0ABD3FG61</accession>
<dbReference type="Gene3D" id="3.40.50.300">
    <property type="entry name" value="P-loop containing nucleotide triphosphate hydrolases"/>
    <property type="match status" value="2"/>
</dbReference>
<dbReference type="AlphaFoldDB" id="A0ABD3FG61"/>
<keyword evidence="1" id="KW-0234">DNA repair</keyword>
<dbReference type="Pfam" id="PF21530">
    <property type="entry name" value="Pif1_2B_dom"/>
    <property type="match status" value="1"/>
</dbReference>
<dbReference type="PANTHER" id="PTHR47642:SF7">
    <property type="entry name" value="ATP-DEPENDENT DNA HELICASE PIF1"/>
    <property type="match status" value="1"/>
</dbReference>
<dbReference type="Proteomes" id="UP001632037">
    <property type="component" value="Unassembled WGS sequence"/>
</dbReference>
<proteinExistence type="inferred from homology"/>
<dbReference type="InterPro" id="IPR049163">
    <property type="entry name" value="Pif1-like_2B_dom"/>
</dbReference>
<dbReference type="CDD" id="cd18037">
    <property type="entry name" value="DEXSc_Pif1_like"/>
    <property type="match status" value="1"/>
</dbReference>